<dbReference type="Proteomes" id="UP000594759">
    <property type="component" value="Chromosome"/>
</dbReference>
<evidence type="ECO:0000313" key="2">
    <source>
        <dbReference type="Proteomes" id="UP000594759"/>
    </source>
</evidence>
<evidence type="ECO:0000313" key="1">
    <source>
        <dbReference type="EMBL" id="QPH41887.1"/>
    </source>
</evidence>
<gene>
    <name evidence="1" type="ORF">IZT61_14305</name>
</gene>
<protein>
    <submittedName>
        <fullName evidence="1">Uncharacterized protein</fullName>
    </submittedName>
</protein>
<dbReference type="EMBL" id="CP064939">
    <property type="protein sequence ID" value="QPH41887.1"/>
    <property type="molecule type" value="Genomic_DNA"/>
</dbReference>
<dbReference type="RefSeq" id="WP_196101322.1">
    <property type="nucleotide sequence ID" value="NZ_CP064939.1"/>
</dbReference>
<accession>A0A7S9Q1M3</accession>
<reference evidence="1 2" key="1">
    <citation type="submission" date="2020-11" db="EMBL/GenBank/DDBJ databases">
        <title>Pedobacter endophytica, an endophytic bacteria isolated form Carex pumila.</title>
        <authorList>
            <person name="Peng Y."/>
            <person name="Jiang L."/>
            <person name="Lee J."/>
        </authorList>
    </citation>
    <scope>NUCLEOTIDE SEQUENCE [LARGE SCALE GENOMIC DNA]</scope>
    <source>
        <strain evidence="1 2">JBR3-12</strain>
    </source>
</reference>
<sequence length="140" mass="15951">MDVNKSFFAQLCFFGKLINTRANPIEADAEVFNKVKIGLENCEIKYIKGDILKVIQETAPKSIDFISLSDVPSFMGGKLETSYLQLLKPYLTNAGKVVVRGNLRITRPQIDGFEEIGNLYRPLFLQESTQLWNIDIYKLK</sequence>
<proteinExistence type="predicted"/>
<organism evidence="1 2">
    <name type="scientific">Pedobacter endophyticus</name>
    <dbReference type="NCBI Taxonomy" id="2789740"/>
    <lineage>
        <taxon>Bacteria</taxon>
        <taxon>Pseudomonadati</taxon>
        <taxon>Bacteroidota</taxon>
        <taxon>Sphingobacteriia</taxon>
        <taxon>Sphingobacteriales</taxon>
        <taxon>Sphingobacteriaceae</taxon>
        <taxon>Pedobacter</taxon>
    </lineage>
</organism>
<name>A0A7S9Q1M3_9SPHI</name>
<dbReference type="KEGG" id="pex:IZT61_14305"/>
<dbReference type="AlphaFoldDB" id="A0A7S9Q1M3"/>
<keyword evidence="2" id="KW-1185">Reference proteome</keyword>